<dbReference type="InterPro" id="IPR018368">
    <property type="entry name" value="ClpA/B_CS1"/>
</dbReference>
<evidence type="ECO:0000256" key="7">
    <source>
        <dbReference type="PROSITE-ProRule" id="PRU01251"/>
    </source>
</evidence>
<evidence type="ECO:0000313" key="9">
    <source>
        <dbReference type="EMBL" id="NHZ36669.1"/>
    </source>
</evidence>
<proteinExistence type="inferred from homology"/>
<evidence type="ECO:0000259" key="8">
    <source>
        <dbReference type="PROSITE" id="PS51903"/>
    </source>
</evidence>
<dbReference type="CDD" id="cd19499">
    <property type="entry name" value="RecA-like_ClpB_Hsp104-like"/>
    <property type="match status" value="1"/>
</dbReference>
<dbReference type="InterPro" id="IPR001270">
    <property type="entry name" value="ClpA/B"/>
</dbReference>
<dbReference type="Proteomes" id="UP000785613">
    <property type="component" value="Unassembled WGS sequence"/>
</dbReference>
<dbReference type="InterPro" id="IPR003959">
    <property type="entry name" value="ATPase_AAA_core"/>
</dbReference>
<dbReference type="Pfam" id="PF10431">
    <property type="entry name" value="ClpB_D2-small"/>
    <property type="match status" value="1"/>
</dbReference>
<name>A0ABX0LRN7_9BURK</name>
<dbReference type="Gene3D" id="3.40.50.300">
    <property type="entry name" value="P-loop containing nucleotide triphosphate hydrolases"/>
    <property type="match status" value="3"/>
</dbReference>
<reference evidence="9 10" key="1">
    <citation type="submission" date="2019-09" db="EMBL/GenBank/DDBJ databases">
        <title>Taxonomy of Antarctic Massilia spp.: description of Massilia rubra sp. nov., Massilia aquatica sp. nov., Massilia mucilaginosa sp. nov., Massilia frigida sp. nov. isolated from streams, lakes and regoliths.</title>
        <authorList>
            <person name="Holochova P."/>
            <person name="Sedlacek I."/>
            <person name="Kralova S."/>
            <person name="Maslanova I."/>
            <person name="Busse H.-J."/>
            <person name="Stankova E."/>
            <person name="Vrbovska V."/>
            <person name="Kovarovic V."/>
            <person name="Bartak M."/>
            <person name="Svec P."/>
            <person name="Pantucek R."/>
        </authorList>
    </citation>
    <scope>NUCLEOTIDE SEQUENCE [LARGE SCALE GENOMIC DNA]</scope>
    <source>
        <strain evidence="9 10">CCM 8692</strain>
    </source>
</reference>
<dbReference type="SUPFAM" id="SSF52540">
    <property type="entry name" value="P-loop containing nucleoside triphosphate hydrolases"/>
    <property type="match status" value="2"/>
</dbReference>
<evidence type="ECO:0000256" key="5">
    <source>
        <dbReference type="ARBA" id="ARBA00023186"/>
    </source>
</evidence>
<dbReference type="InterPro" id="IPR003593">
    <property type="entry name" value="AAA+_ATPase"/>
</dbReference>
<dbReference type="PRINTS" id="PR00300">
    <property type="entry name" value="CLPPROTEASEA"/>
</dbReference>
<dbReference type="Gene3D" id="1.10.1780.10">
    <property type="entry name" value="Clp, N-terminal domain"/>
    <property type="match status" value="1"/>
</dbReference>
<comment type="function">
    <text evidence="6">Part of a stress-induced multi-chaperone system, it is involved in the recovery of the cell from heat-induced damage, in cooperation with DnaK, DnaJ and GrpE. Acts before DnaK, in the processing of protein aggregates. Protein binding stimulates the ATPase activity; ATP hydrolysis unfolds the denatured protein aggregates, which probably helps expose new hydrophobic binding sites on the surface of ClpB-bound aggregates, contributing to the solubilization and refolding of denatured protein aggregates by DnaK.</text>
</comment>
<sequence length="892" mass="96595">MSEISRLALFGKLNPTLYAAIESATAFCRLRGNPYVELVHWIHQLWQAPDGDLQHVASHFNVDRDQLARDLLAALDRLPRGAGAVSDLSGHIDEAVERAWVYASLTFNAEKIRGAHLLLGLLKTNSLRHVLIGISRQFERVLPDVLSGSFGQILAGSPEQAAASATAGALDGVPPASGGKALALYTVDLTARARAGEIDPVTGRDEEIRQMVDVLLRRRQNNPLLAGEAGVGKTAVVEGLAQRIANGDVPPPLRDVDLLLLDIGLLQAGASVKGEFEKRLRELIAEVQASARPVILFIDEIHTLIGAGGAAGTGDAANLLKPMLARGELRTIGATTWAEYKKYIEKDAALTRRFQVVQIAEPDEARAVTMMRGLADKLATHHRVLLLDDAIVASVALSHRYIPARQLPDKAVSLLDTACARVAVSQHSQPPMLEDCQRRIDAMLVEQDIVTHECHLGAGDASRLEPLARRIAAERHEFDTISARWHAEKLMAEQIFTLREALQAAAPGERAARLSQLQAVLVQLELHQEEQALIHTAVDAHAVAAVVADWTGIPVGRMVGDAVEAVLELADTLGRRVIGQQHALEAIARRVQTARARLDDPNKPVGVFLLAGPSGVGKTETALALAETLYGGEQNLITINMSEFQEAHTVSTLKGAPPGYVGYGEGGVLTEAVRRRPYSVVLLDEIEKAHPDVHEIFFQVFDKGWMEDGEGRYIDFKNTVIILTSNVGSDLLTRLCQDPDLMPDVDALAGALREPLLKVFPAALLGRLSVVPYFPLSDSMLARIVALQFDRIRSRLLANHDIAFTYEDAAVALLGQRCTQLESGGRMVDAVLTQTVLPHISREILLRLSAPEKLTGVTIGAQGGEFTYRFEHAHAAPATPAARADELSALPH</sequence>
<dbReference type="Pfam" id="PF00004">
    <property type="entry name" value="AAA"/>
    <property type="match status" value="1"/>
</dbReference>
<evidence type="ECO:0000256" key="3">
    <source>
        <dbReference type="ARBA" id="ARBA00022741"/>
    </source>
</evidence>
<keyword evidence="4" id="KW-0067">ATP-binding</keyword>
<keyword evidence="2 7" id="KW-0677">Repeat</keyword>
<keyword evidence="5" id="KW-0143">Chaperone</keyword>
<dbReference type="InterPro" id="IPR041546">
    <property type="entry name" value="ClpA/ClpB_AAA_lid"/>
</dbReference>
<dbReference type="SUPFAM" id="SSF81923">
    <property type="entry name" value="Double Clp-N motif"/>
    <property type="match status" value="1"/>
</dbReference>
<evidence type="ECO:0000256" key="4">
    <source>
        <dbReference type="ARBA" id="ARBA00022840"/>
    </source>
</evidence>
<dbReference type="InterPro" id="IPR050130">
    <property type="entry name" value="ClpA_ClpB"/>
</dbReference>
<dbReference type="PANTHER" id="PTHR11638:SF184">
    <property type="entry name" value="ATPASE WITH CHAPERONE ACTIVITY"/>
    <property type="match status" value="1"/>
</dbReference>
<dbReference type="NCBIfam" id="TIGR03345">
    <property type="entry name" value="VI_ClpV1"/>
    <property type="match status" value="1"/>
</dbReference>
<dbReference type="Gene3D" id="1.10.8.60">
    <property type="match status" value="1"/>
</dbReference>
<dbReference type="InterPro" id="IPR019489">
    <property type="entry name" value="Clp_ATPase_C"/>
</dbReference>
<dbReference type="EMBL" id="VUYU01000020">
    <property type="protein sequence ID" value="NHZ36669.1"/>
    <property type="molecule type" value="Genomic_DNA"/>
</dbReference>
<dbReference type="SMART" id="SM00382">
    <property type="entry name" value="AAA"/>
    <property type="match status" value="2"/>
</dbReference>
<dbReference type="RefSeq" id="WP_167228830.1">
    <property type="nucleotide sequence ID" value="NZ_VUYU01000020.1"/>
</dbReference>
<dbReference type="Pfam" id="PF02861">
    <property type="entry name" value="Clp_N"/>
    <property type="match status" value="1"/>
</dbReference>
<gene>
    <name evidence="9" type="primary">tssH</name>
    <name evidence="9" type="ORF">F0185_24180</name>
</gene>
<evidence type="ECO:0000256" key="1">
    <source>
        <dbReference type="ARBA" id="ARBA00008675"/>
    </source>
</evidence>
<dbReference type="PANTHER" id="PTHR11638">
    <property type="entry name" value="ATP-DEPENDENT CLP PROTEASE"/>
    <property type="match status" value="1"/>
</dbReference>
<dbReference type="InterPro" id="IPR004176">
    <property type="entry name" value="Clp_R_N"/>
</dbReference>
<dbReference type="CDD" id="cd00009">
    <property type="entry name" value="AAA"/>
    <property type="match status" value="1"/>
</dbReference>
<keyword evidence="3" id="KW-0547">Nucleotide-binding</keyword>
<dbReference type="Pfam" id="PF17871">
    <property type="entry name" value="AAA_lid_9"/>
    <property type="match status" value="1"/>
</dbReference>
<feature type="domain" description="Clp R" evidence="8">
    <location>
        <begin position="10"/>
        <end position="151"/>
    </location>
</feature>
<dbReference type="SMART" id="SM01086">
    <property type="entry name" value="ClpB_D2-small"/>
    <property type="match status" value="1"/>
</dbReference>
<dbReference type="Pfam" id="PF07724">
    <property type="entry name" value="AAA_2"/>
    <property type="match status" value="1"/>
</dbReference>
<dbReference type="PROSITE" id="PS00870">
    <property type="entry name" value="CLPAB_1"/>
    <property type="match status" value="1"/>
</dbReference>
<dbReference type="PROSITE" id="PS51903">
    <property type="entry name" value="CLP_R"/>
    <property type="match status" value="1"/>
</dbReference>
<dbReference type="InterPro" id="IPR017729">
    <property type="entry name" value="ATPase_T6SS_ClpV1"/>
</dbReference>
<dbReference type="InterPro" id="IPR027417">
    <property type="entry name" value="P-loop_NTPase"/>
</dbReference>
<evidence type="ECO:0000256" key="2">
    <source>
        <dbReference type="ARBA" id="ARBA00022737"/>
    </source>
</evidence>
<protein>
    <submittedName>
        <fullName evidence="9">Type VI secretion system ATPase TssH</fullName>
    </submittedName>
</protein>
<organism evidence="9 10">
    <name type="scientific">Massilia rubra</name>
    <dbReference type="NCBI Taxonomy" id="2607910"/>
    <lineage>
        <taxon>Bacteria</taxon>
        <taxon>Pseudomonadati</taxon>
        <taxon>Pseudomonadota</taxon>
        <taxon>Betaproteobacteria</taxon>
        <taxon>Burkholderiales</taxon>
        <taxon>Oxalobacteraceae</taxon>
        <taxon>Telluria group</taxon>
        <taxon>Massilia</taxon>
    </lineage>
</organism>
<comment type="caution">
    <text evidence="9">The sequence shown here is derived from an EMBL/GenBank/DDBJ whole genome shotgun (WGS) entry which is preliminary data.</text>
</comment>
<keyword evidence="10" id="KW-1185">Reference proteome</keyword>
<evidence type="ECO:0000313" key="10">
    <source>
        <dbReference type="Proteomes" id="UP000785613"/>
    </source>
</evidence>
<evidence type="ECO:0000256" key="6">
    <source>
        <dbReference type="ARBA" id="ARBA00025613"/>
    </source>
</evidence>
<comment type="similarity">
    <text evidence="1">Belongs to the ClpA/ClpB family.</text>
</comment>
<dbReference type="InterPro" id="IPR036628">
    <property type="entry name" value="Clp_N_dom_sf"/>
</dbReference>
<accession>A0ABX0LRN7</accession>